<comment type="function">
    <text evidence="4">May play a role in the regulation of cytokinesis.</text>
</comment>
<evidence type="ECO:0000256" key="4">
    <source>
        <dbReference type="ARBA" id="ARBA00044746"/>
    </source>
</evidence>
<dbReference type="OrthoDB" id="379794at2759"/>
<proteinExistence type="inferred from homology"/>
<dbReference type="Proteomes" id="UP000309340">
    <property type="component" value="Unassembled WGS sequence"/>
</dbReference>
<gene>
    <name evidence="9" type="ORF">B0A55_03493</name>
</gene>
<evidence type="ECO:0000256" key="5">
    <source>
        <dbReference type="ARBA" id="ARBA00044801"/>
    </source>
</evidence>
<dbReference type="GO" id="GO:0051301">
    <property type="term" value="P:cell division"/>
    <property type="evidence" value="ECO:0007669"/>
    <property type="project" value="UniProtKB-KW"/>
</dbReference>
<protein>
    <recommendedName>
        <fullName evidence="5">Ataxin-10 homolog</fullName>
    </recommendedName>
    <alternativeName>
        <fullName evidence="6">Copper transport protein 86</fullName>
    </alternativeName>
</protein>
<dbReference type="PANTHER" id="PTHR13255">
    <property type="entry name" value="ATAXIN-10"/>
    <property type="match status" value="1"/>
</dbReference>
<feature type="region of interest" description="Disordered" evidence="7">
    <location>
        <begin position="202"/>
        <end position="228"/>
    </location>
</feature>
<dbReference type="InterPro" id="IPR051374">
    <property type="entry name" value="Ataxin-10/CTR86_families"/>
</dbReference>
<keyword evidence="3" id="KW-0131">Cell cycle</keyword>
<dbReference type="Pfam" id="PF09759">
    <property type="entry name" value="Atx10homo_assoc"/>
    <property type="match status" value="1"/>
</dbReference>
<feature type="compositionally biased region" description="Basic and acidic residues" evidence="7">
    <location>
        <begin position="131"/>
        <end position="151"/>
    </location>
</feature>
<sequence>DMVGMGMGPQLSGGAVPSTVHPPLHLPAVAGGAVGGGAGGVPVVDQDEPSDFEWRNLKKLTVLVLSSLVWKNKKVQDQVREYGGLEALVSCCRPEGEESNPYIREHAIMCLRFAVEGNEANVGAMRGLVGHEREDTGSGEGMGRRGRDERGLLGGMVTLPSSNEDVGREGVVREVLDQGGYETFLDGKGQVGLRRKVEGGQQAYGPGPSSAVQGQSHNNNTTTAAEKTGYTLPNSNNAGISKPAPPRLSPAKVTAERAAELMQNALRDLPLGDKLVTDKQKAEALAKLDRAFESTERALGRGNASNNTNGHNGGAGGKKGGGA</sequence>
<feature type="compositionally biased region" description="Gly residues" evidence="7">
    <location>
        <begin position="311"/>
        <end position="323"/>
    </location>
</feature>
<dbReference type="InterPro" id="IPR011989">
    <property type="entry name" value="ARM-like"/>
</dbReference>
<dbReference type="AlphaFoldDB" id="A0A4V5NHK4"/>
<organism evidence="9 10">
    <name type="scientific">Friedmanniomyces simplex</name>
    <dbReference type="NCBI Taxonomy" id="329884"/>
    <lineage>
        <taxon>Eukaryota</taxon>
        <taxon>Fungi</taxon>
        <taxon>Dikarya</taxon>
        <taxon>Ascomycota</taxon>
        <taxon>Pezizomycotina</taxon>
        <taxon>Dothideomycetes</taxon>
        <taxon>Dothideomycetidae</taxon>
        <taxon>Mycosphaerellales</taxon>
        <taxon>Teratosphaeriaceae</taxon>
        <taxon>Friedmanniomyces</taxon>
    </lineage>
</organism>
<evidence type="ECO:0000256" key="3">
    <source>
        <dbReference type="ARBA" id="ARBA00023306"/>
    </source>
</evidence>
<keyword evidence="10" id="KW-1185">Reference proteome</keyword>
<comment type="similarity">
    <text evidence="1">Belongs to the ataxin-10 family.</text>
</comment>
<feature type="non-terminal residue" evidence="9">
    <location>
        <position position="1"/>
    </location>
</feature>
<keyword evidence="2" id="KW-0132">Cell division</keyword>
<dbReference type="InterPro" id="IPR019156">
    <property type="entry name" value="Ataxin-10_domain"/>
</dbReference>
<evidence type="ECO:0000313" key="10">
    <source>
        <dbReference type="Proteomes" id="UP000309340"/>
    </source>
</evidence>
<dbReference type="PANTHER" id="PTHR13255:SF0">
    <property type="entry name" value="ATAXIN-10"/>
    <property type="match status" value="1"/>
</dbReference>
<evidence type="ECO:0000259" key="8">
    <source>
        <dbReference type="Pfam" id="PF09759"/>
    </source>
</evidence>
<dbReference type="Gene3D" id="1.25.10.10">
    <property type="entry name" value="Leucine-rich Repeat Variant"/>
    <property type="match status" value="1"/>
</dbReference>
<dbReference type="EMBL" id="NAJQ01000090">
    <property type="protein sequence ID" value="TKA79429.1"/>
    <property type="molecule type" value="Genomic_DNA"/>
</dbReference>
<evidence type="ECO:0000313" key="9">
    <source>
        <dbReference type="EMBL" id="TKA79429.1"/>
    </source>
</evidence>
<dbReference type="InterPro" id="IPR016024">
    <property type="entry name" value="ARM-type_fold"/>
</dbReference>
<name>A0A4V5NHK4_9PEZI</name>
<evidence type="ECO:0000256" key="6">
    <source>
        <dbReference type="ARBA" id="ARBA00044805"/>
    </source>
</evidence>
<accession>A0A4V5NHK4</accession>
<evidence type="ECO:0000256" key="2">
    <source>
        <dbReference type="ARBA" id="ARBA00022618"/>
    </source>
</evidence>
<dbReference type="SUPFAM" id="SSF48371">
    <property type="entry name" value="ARM repeat"/>
    <property type="match status" value="1"/>
</dbReference>
<feature type="region of interest" description="Disordered" evidence="7">
    <location>
        <begin position="296"/>
        <end position="323"/>
    </location>
</feature>
<evidence type="ECO:0000256" key="1">
    <source>
        <dbReference type="ARBA" id="ARBA00008384"/>
    </source>
</evidence>
<reference evidence="9 10" key="1">
    <citation type="submission" date="2017-03" db="EMBL/GenBank/DDBJ databases">
        <title>Genomes of endolithic fungi from Antarctica.</title>
        <authorList>
            <person name="Coleine C."/>
            <person name="Masonjones S."/>
            <person name="Stajich J.E."/>
        </authorList>
    </citation>
    <scope>NUCLEOTIDE SEQUENCE [LARGE SCALE GENOMIC DNA]</scope>
    <source>
        <strain evidence="9 10">CCFEE 5184</strain>
    </source>
</reference>
<dbReference type="GO" id="GO:0005829">
    <property type="term" value="C:cytosol"/>
    <property type="evidence" value="ECO:0007669"/>
    <property type="project" value="TreeGrafter"/>
</dbReference>
<comment type="caution">
    <text evidence="9">The sequence shown here is derived from an EMBL/GenBank/DDBJ whole genome shotgun (WGS) entry which is preliminary data.</text>
</comment>
<feature type="region of interest" description="Disordered" evidence="7">
    <location>
        <begin position="131"/>
        <end position="164"/>
    </location>
</feature>
<feature type="compositionally biased region" description="Polar residues" evidence="7">
    <location>
        <begin position="210"/>
        <end position="228"/>
    </location>
</feature>
<feature type="domain" description="Ataxin-10" evidence="8">
    <location>
        <begin position="58"/>
        <end position="132"/>
    </location>
</feature>
<evidence type="ECO:0000256" key="7">
    <source>
        <dbReference type="SAM" id="MobiDB-lite"/>
    </source>
</evidence>